<name>A0A1I7VBA7_LOALO</name>
<dbReference type="AlphaFoldDB" id="A0A1I7VBA7"/>
<protein>
    <submittedName>
        <fullName evidence="4">Nck-associated protein 5</fullName>
    </submittedName>
</protein>
<evidence type="ECO:0000313" key="3">
    <source>
        <dbReference type="Proteomes" id="UP000095285"/>
    </source>
</evidence>
<reference evidence="4" key="2">
    <citation type="submission" date="2016-11" db="UniProtKB">
        <authorList>
            <consortium name="WormBaseParasite"/>
        </authorList>
    </citation>
    <scope>IDENTIFICATION</scope>
</reference>
<feature type="region of interest" description="Disordered" evidence="2">
    <location>
        <begin position="253"/>
        <end position="281"/>
    </location>
</feature>
<sequence length="989" mass="112341">MDDNPTDDVIRNIITRYECEEEEFLRELEGIQGQIPERTSVCEDVPVLGALCSLVGEISKLRRENKALRYQLNVAVEPKRSVVHRVSAILEGRSNIIPKIMGRRAFHQCEIRNGARERLSTPPHKANISSDVSDPLRTTLTPTRQIPAPPIVLPEMSDSDVEHSIFTEVALPNYGNGNNEVRGSRAIMSRSKVSSVSERTSPSSASSRDHSENMTTSRSGFFEIIGLKKKKEKSIESKKETITCKVILKKRKRKISESSSVHSSENNTRSDKWSLSSTASKNSLTTANKSAFDESNGNKQSLLQAPKQYHIQRQHKEQENKKCSHDKNSTTVSEESDDDYHERSSGTPKSIFCPGFNGSRSTAQRNRFSNRGISDNQAIHDENETIRNELVMTRNRNNRLIEQLREKSMEQSKLRTQMSTLQKQIGILRNRCRLNEALEKLSMNDRVITRATAAIDNVEEKLKNFDDKVQAMKAEMMKNGQAIINQSFREQNAYQSCLEHIERLQRDNFSMLQDKGSNIGSHDQRICQLLEIMPSYDALYSFTISIVRKLGQLRASYIEKNIYANRSDFEVMHAQSSLLIIHAQLERLKLQLYEATKRRSTRPASYHGEDLLQKIVHQFNLISTSNINFNVTSEAFVARAINPQMNFLLPFKLHGGRIRKHRRSDSCAMESEIEKNEQSIENEFLRLFDYARCLSRISEFTGINKASLERAGISNLGSHIRNDLQNTTIIPQQEIKSAPIRHREQQRRNSTNKIYISQRNYKSQPAGRPISLVETEGRTLTAGNIPYFGDSIVKKIENSVGKSSPLLNLHPLINYNHTRSIVSSLQDVRNNMIRSPASTPIMKRRMNLNEQPRTINQGSLDSFGGNELPKYDTPLSHSSGGSSDYAVISAKQLYMEKRSMISKRPSAINPSKLPHLRKNANQTNSPPLLSDSDRCQLRRNPETVGMIREKNAGSTVSKNFEKSRLPKISSILTEKKKCTSWLSRIKATK</sequence>
<feature type="coiled-coil region" evidence="1">
    <location>
        <begin position="448"/>
        <end position="475"/>
    </location>
</feature>
<dbReference type="eggNOG" id="ENOG502RXEM">
    <property type="taxonomic scope" value="Eukaryota"/>
</dbReference>
<keyword evidence="1" id="KW-0175">Coiled coil</keyword>
<accession>A0A1I7VBA7</accession>
<feature type="region of interest" description="Disordered" evidence="2">
    <location>
        <begin position="172"/>
        <end position="217"/>
    </location>
</feature>
<keyword evidence="3" id="KW-1185">Reference proteome</keyword>
<evidence type="ECO:0000313" key="4">
    <source>
        <dbReference type="WBParaSite" id="EN70_11866"/>
    </source>
</evidence>
<evidence type="ECO:0000256" key="1">
    <source>
        <dbReference type="SAM" id="Coils"/>
    </source>
</evidence>
<dbReference type="WBParaSite" id="EN70_11866">
    <property type="protein sequence ID" value="EN70_11866"/>
    <property type="gene ID" value="EN70_11866"/>
</dbReference>
<evidence type="ECO:0000256" key="2">
    <source>
        <dbReference type="SAM" id="MobiDB-lite"/>
    </source>
</evidence>
<dbReference type="STRING" id="7209.A0A1I7VBA7"/>
<organism evidence="3 4">
    <name type="scientific">Loa loa</name>
    <name type="common">Eye worm</name>
    <name type="synonym">Filaria loa</name>
    <dbReference type="NCBI Taxonomy" id="7209"/>
    <lineage>
        <taxon>Eukaryota</taxon>
        <taxon>Metazoa</taxon>
        <taxon>Ecdysozoa</taxon>
        <taxon>Nematoda</taxon>
        <taxon>Chromadorea</taxon>
        <taxon>Rhabditida</taxon>
        <taxon>Spirurina</taxon>
        <taxon>Spiruromorpha</taxon>
        <taxon>Filarioidea</taxon>
        <taxon>Onchocercidae</taxon>
        <taxon>Loa</taxon>
    </lineage>
</organism>
<feature type="compositionally biased region" description="Basic and acidic residues" evidence="2">
    <location>
        <begin position="314"/>
        <end position="328"/>
    </location>
</feature>
<feature type="region of interest" description="Disordered" evidence="2">
    <location>
        <begin position="907"/>
        <end position="933"/>
    </location>
</feature>
<proteinExistence type="predicted"/>
<feature type="region of interest" description="Disordered" evidence="2">
    <location>
        <begin position="309"/>
        <end position="363"/>
    </location>
</feature>
<feature type="compositionally biased region" description="Low complexity" evidence="2">
    <location>
        <begin position="189"/>
        <end position="206"/>
    </location>
</feature>
<feature type="region of interest" description="Disordered" evidence="2">
    <location>
        <begin position="115"/>
        <end position="151"/>
    </location>
</feature>
<reference evidence="3" key="1">
    <citation type="submission" date="2012-04" db="EMBL/GenBank/DDBJ databases">
        <title>The Genome Sequence of Loa loa.</title>
        <authorList>
            <consortium name="The Broad Institute Genome Sequencing Platform"/>
            <consortium name="Broad Institute Genome Sequencing Center for Infectious Disease"/>
            <person name="Nutman T.B."/>
            <person name="Fink D.L."/>
            <person name="Russ C."/>
            <person name="Young S."/>
            <person name="Zeng Q."/>
            <person name="Gargeya S."/>
            <person name="Alvarado L."/>
            <person name="Berlin A."/>
            <person name="Chapman S.B."/>
            <person name="Chen Z."/>
            <person name="Freedman E."/>
            <person name="Gellesch M."/>
            <person name="Goldberg J."/>
            <person name="Griggs A."/>
            <person name="Gujja S."/>
            <person name="Heilman E.R."/>
            <person name="Heiman D."/>
            <person name="Howarth C."/>
            <person name="Mehta T."/>
            <person name="Neiman D."/>
            <person name="Pearson M."/>
            <person name="Roberts A."/>
            <person name="Saif S."/>
            <person name="Shea T."/>
            <person name="Shenoy N."/>
            <person name="Sisk P."/>
            <person name="Stolte C."/>
            <person name="Sykes S."/>
            <person name="White J."/>
            <person name="Yandava C."/>
            <person name="Haas B."/>
            <person name="Henn M.R."/>
            <person name="Nusbaum C."/>
            <person name="Birren B."/>
        </authorList>
    </citation>
    <scope>NUCLEOTIDE SEQUENCE [LARGE SCALE GENOMIC DNA]</scope>
</reference>
<feature type="compositionally biased region" description="Polar residues" evidence="2">
    <location>
        <begin position="127"/>
        <end position="144"/>
    </location>
</feature>
<dbReference type="Proteomes" id="UP000095285">
    <property type="component" value="Unassembled WGS sequence"/>
</dbReference>